<evidence type="ECO:0000313" key="4">
    <source>
        <dbReference type="EMBL" id="RVV96666.1"/>
    </source>
</evidence>
<keyword evidence="5" id="KW-1185">Reference proteome</keyword>
<dbReference type="GO" id="GO:0009103">
    <property type="term" value="P:lipopolysaccharide biosynthetic process"/>
    <property type="evidence" value="ECO:0007669"/>
    <property type="project" value="TreeGrafter"/>
</dbReference>
<protein>
    <submittedName>
        <fullName evidence="4">Glycosyltransferase</fullName>
    </submittedName>
</protein>
<feature type="domain" description="Glycosyl transferase family 4" evidence="3">
    <location>
        <begin position="25"/>
        <end position="194"/>
    </location>
</feature>
<organism evidence="4 5">
    <name type="scientific">Mesobaculum littorinae</name>
    <dbReference type="NCBI Taxonomy" id="2486419"/>
    <lineage>
        <taxon>Bacteria</taxon>
        <taxon>Pseudomonadati</taxon>
        <taxon>Pseudomonadota</taxon>
        <taxon>Alphaproteobacteria</taxon>
        <taxon>Rhodobacterales</taxon>
        <taxon>Roseobacteraceae</taxon>
        <taxon>Mesobaculum</taxon>
    </lineage>
</organism>
<dbReference type="SUPFAM" id="SSF53756">
    <property type="entry name" value="UDP-Glycosyltransferase/glycogen phosphorylase"/>
    <property type="match status" value="1"/>
</dbReference>
<name>A0A438AD92_9RHOB</name>
<dbReference type="Proteomes" id="UP000285908">
    <property type="component" value="Unassembled WGS sequence"/>
</dbReference>
<proteinExistence type="predicted"/>
<dbReference type="EMBL" id="RQXX01000009">
    <property type="protein sequence ID" value="RVV96666.1"/>
    <property type="molecule type" value="Genomic_DNA"/>
</dbReference>
<evidence type="ECO:0000259" key="3">
    <source>
        <dbReference type="Pfam" id="PF12000"/>
    </source>
</evidence>
<dbReference type="InterPro" id="IPR001296">
    <property type="entry name" value="Glyco_trans_1"/>
</dbReference>
<gene>
    <name evidence="4" type="ORF">EKE94_17450</name>
</gene>
<dbReference type="InterPro" id="IPR022623">
    <property type="entry name" value="Glyco_trans_4"/>
</dbReference>
<evidence type="ECO:0000313" key="5">
    <source>
        <dbReference type="Proteomes" id="UP000285908"/>
    </source>
</evidence>
<dbReference type="PANTHER" id="PTHR46401">
    <property type="entry name" value="GLYCOSYLTRANSFERASE WBBK-RELATED"/>
    <property type="match status" value="1"/>
</dbReference>
<evidence type="ECO:0000259" key="2">
    <source>
        <dbReference type="Pfam" id="PF00534"/>
    </source>
</evidence>
<dbReference type="OrthoDB" id="9793726at2"/>
<dbReference type="Pfam" id="PF00534">
    <property type="entry name" value="Glycos_transf_1"/>
    <property type="match status" value="1"/>
</dbReference>
<dbReference type="GO" id="GO:0016757">
    <property type="term" value="F:glycosyltransferase activity"/>
    <property type="evidence" value="ECO:0007669"/>
    <property type="project" value="InterPro"/>
</dbReference>
<keyword evidence="1 4" id="KW-0808">Transferase</keyword>
<dbReference type="RefSeq" id="WP_127907924.1">
    <property type="nucleotide sequence ID" value="NZ_RQXX01000009.1"/>
</dbReference>
<dbReference type="PANTHER" id="PTHR46401:SF2">
    <property type="entry name" value="GLYCOSYLTRANSFERASE WBBK-RELATED"/>
    <property type="match status" value="1"/>
</dbReference>
<dbReference type="Pfam" id="PF12000">
    <property type="entry name" value="Glyco_trans_4_3"/>
    <property type="match status" value="1"/>
</dbReference>
<accession>A0A438AD92</accession>
<reference evidence="4 5" key="1">
    <citation type="submission" date="2018-11" db="EMBL/GenBank/DDBJ databases">
        <title>Mesobaculum littorinae gen. nov., sp. nov., isolated from Littorina scabra that represents a novel genus of the order Rhodobacteraceae.</title>
        <authorList>
            <person name="Li F."/>
        </authorList>
    </citation>
    <scope>NUCLEOTIDE SEQUENCE [LARGE SCALE GENOMIC DNA]</scope>
    <source>
        <strain evidence="4 5">M0103</strain>
    </source>
</reference>
<comment type="caution">
    <text evidence="4">The sequence shown here is derived from an EMBL/GenBank/DDBJ whole genome shotgun (WGS) entry which is preliminary data.</text>
</comment>
<feature type="domain" description="Glycosyl transferase family 1" evidence="2">
    <location>
        <begin position="208"/>
        <end position="386"/>
    </location>
</feature>
<sequence length="419" mass="47285">MKFLFLHQNFPGQFKHLAPALVQAGHEVFALTSRFEQSQTWRGVRIIAYRWSEPEAQRHHAWLGLMNRAVHRGEVCLRALQSLKARGLQPDAIIAHSGWGEALFVRDVFPDTPLGIFSELYYRAEGSDIDFDPEFQTGQEFGRSARIRMRNLAMRMQLESADRGISPTRFQADTHPPDLRDRIDVIHDGIDTDAIRPAADAVYDHDSLRLTRDDEVVTFVNRNLEPYRGYHSFMRALPALLKARPRARVMIVGSDGVSYGAAPKDGRSWKQVFLDEVRPQIPQEDWARVHFVGQLPYGAFLSLLQVSTVHVYLTYPFVLSWSLMEAMAAECAIVASDTAPVREVIEDGQTGVLVDFFDPAAIADQIARLAADPERRAALGRAARQRIVERYDLSRVCLPQHFAWVERLAASGPARNGTA</sequence>
<dbReference type="Gene3D" id="3.40.50.2000">
    <property type="entry name" value="Glycogen Phosphorylase B"/>
    <property type="match status" value="2"/>
</dbReference>
<dbReference type="AlphaFoldDB" id="A0A438AD92"/>
<evidence type="ECO:0000256" key="1">
    <source>
        <dbReference type="ARBA" id="ARBA00022679"/>
    </source>
</evidence>